<dbReference type="EMBL" id="JBCGBO010000003">
    <property type="protein sequence ID" value="KAK9214523.1"/>
    <property type="molecule type" value="Genomic_DNA"/>
</dbReference>
<sequence length="104" mass="11293">MGEAKAQATVPVPAPVWGLEDIDYSHLGPVCTERGRLAFNSLRFCTDITTAEKETVDLVRVLACGRVVESFGEFVTAALCRPKTSEEEIKVSAVSGEIYFVIAK</sequence>
<reference evidence="1 2" key="1">
    <citation type="submission" date="2024-05" db="EMBL/GenBank/DDBJ databases">
        <title>Haplotype-resolved chromosome-level genome assembly of Huyou (Citrus changshanensis).</title>
        <authorList>
            <person name="Miao C."/>
            <person name="Chen W."/>
            <person name="Wu Y."/>
            <person name="Wang L."/>
            <person name="Zhao S."/>
            <person name="Grierson D."/>
            <person name="Xu C."/>
            <person name="Chen K."/>
        </authorList>
    </citation>
    <scope>NUCLEOTIDE SEQUENCE [LARGE SCALE GENOMIC DNA]</scope>
    <source>
        <strain evidence="1">01-14</strain>
        <tissue evidence="1">Leaf</tissue>
    </source>
</reference>
<accession>A0AAP0MLT6</accession>
<evidence type="ECO:0000313" key="1">
    <source>
        <dbReference type="EMBL" id="KAK9214523.1"/>
    </source>
</evidence>
<organism evidence="1 2">
    <name type="scientific">Citrus x changshan-huyou</name>
    <dbReference type="NCBI Taxonomy" id="2935761"/>
    <lineage>
        <taxon>Eukaryota</taxon>
        <taxon>Viridiplantae</taxon>
        <taxon>Streptophyta</taxon>
        <taxon>Embryophyta</taxon>
        <taxon>Tracheophyta</taxon>
        <taxon>Spermatophyta</taxon>
        <taxon>Magnoliopsida</taxon>
        <taxon>eudicotyledons</taxon>
        <taxon>Gunneridae</taxon>
        <taxon>Pentapetalae</taxon>
        <taxon>rosids</taxon>
        <taxon>malvids</taxon>
        <taxon>Sapindales</taxon>
        <taxon>Rutaceae</taxon>
        <taxon>Aurantioideae</taxon>
        <taxon>Citrus</taxon>
    </lineage>
</organism>
<keyword evidence="2" id="KW-1185">Reference proteome</keyword>
<comment type="caution">
    <text evidence="1">The sequence shown here is derived from an EMBL/GenBank/DDBJ whole genome shotgun (WGS) entry which is preliminary data.</text>
</comment>
<name>A0AAP0MLT6_9ROSI</name>
<evidence type="ECO:0000313" key="2">
    <source>
        <dbReference type="Proteomes" id="UP001428341"/>
    </source>
</evidence>
<dbReference type="AlphaFoldDB" id="A0AAP0MLT6"/>
<dbReference type="Proteomes" id="UP001428341">
    <property type="component" value="Unassembled WGS sequence"/>
</dbReference>
<proteinExistence type="predicted"/>
<protein>
    <submittedName>
        <fullName evidence="1">Uncharacterized protein</fullName>
    </submittedName>
</protein>
<gene>
    <name evidence="1" type="ORF">WN944_006516</name>
</gene>